<organism evidence="4 5">
    <name type="scientific">Micrococcus endophyticus</name>
    <dbReference type="NCBI Taxonomy" id="455343"/>
    <lineage>
        <taxon>Bacteria</taxon>
        <taxon>Bacillati</taxon>
        <taxon>Actinomycetota</taxon>
        <taxon>Actinomycetes</taxon>
        <taxon>Micrococcales</taxon>
        <taxon>Micrococcaceae</taxon>
        <taxon>Micrococcus</taxon>
    </lineage>
</organism>
<dbReference type="InterPro" id="IPR018764">
    <property type="entry name" value="RskA_C"/>
</dbReference>
<evidence type="ECO:0000313" key="4">
    <source>
        <dbReference type="EMBL" id="MBB5847818.1"/>
    </source>
</evidence>
<comment type="caution">
    <text evidence="4">The sequence shown here is derived from an EMBL/GenBank/DDBJ whole genome shotgun (WGS) entry which is preliminary data.</text>
</comment>
<sequence>MQTPDASEPRADRSAAAGAPALDTLLRRSAEGDRAAFSAFYDATVPWVHGLASAMFRSADDAAEATTRTYLTAWEEASEAGLDLSEHDAASHRERQVFTWLEVLAHRVMTTLLRTDGLPEAGHGLLPDRAGPGSAGPAERPEDLDSRVDPAAFEAVRLAWLGGLTDRQVAERMGRPVAESRTLLRDGVRQVVEAHRALTRDAADRSPATSARPALATSVREDVEAGHALELADLSAVHALETAGHTAAVSAVQRRGGDLPRWRSRVDGARQAVAWAFRSVTAEPPSAMLDDVLRRLPAQDVGMDLIGEEAAPARPPKDRLRWLKITAMVLLAALVLGVGAWTVWSQFTRPGIVHRVDQSEDLFTTSENPARDGGTAQAFLSRDQNSGYVTVSGMPQLPDGQAYQVWLYPDDGTAPASLGTFDANGFGEPVTFRGLDRFAAVGITVEPSSGSEVPTTDTLVGVDLDPTAHTGPRYGGRPSTN</sequence>
<name>A0A7W9JH49_9MICC</name>
<dbReference type="Gene3D" id="1.10.1740.10">
    <property type="match status" value="1"/>
</dbReference>
<accession>A0A7W9JH49</accession>
<keyword evidence="4" id="KW-0804">Transcription</keyword>
<feature type="domain" description="Anti-sigma K factor RskA C-terminal" evidence="3">
    <location>
        <begin position="329"/>
        <end position="457"/>
    </location>
</feature>
<dbReference type="GO" id="GO:0000428">
    <property type="term" value="C:DNA-directed RNA polymerase complex"/>
    <property type="evidence" value="ECO:0007669"/>
    <property type="project" value="UniProtKB-KW"/>
</dbReference>
<feature type="region of interest" description="Disordered" evidence="1">
    <location>
        <begin position="119"/>
        <end position="144"/>
    </location>
</feature>
<proteinExistence type="predicted"/>
<dbReference type="GO" id="GO:0005886">
    <property type="term" value="C:plasma membrane"/>
    <property type="evidence" value="ECO:0007669"/>
    <property type="project" value="InterPro"/>
</dbReference>
<dbReference type="SUPFAM" id="SSF88946">
    <property type="entry name" value="Sigma2 domain of RNA polymerase sigma factors"/>
    <property type="match status" value="1"/>
</dbReference>
<dbReference type="GO" id="GO:0016989">
    <property type="term" value="F:sigma factor antagonist activity"/>
    <property type="evidence" value="ECO:0007669"/>
    <property type="project" value="TreeGrafter"/>
</dbReference>
<keyword evidence="4" id="KW-0240">DNA-directed RNA polymerase</keyword>
<protein>
    <submittedName>
        <fullName evidence="4">DNA-directed RNA polymerase specialized sigma24 family protein</fullName>
    </submittedName>
</protein>
<gene>
    <name evidence="4" type="ORF">HDA33_000382</name>
</gene>
<dbReference type="Pfam" id="PF10099">
    <property type="entry name" value="RskA_C"/>
    <property type="match status" value="1"/>
</dbReference>
<feature type="region of interest" description="Disordered" evidence="1">
    <location>
        <begin position="447"/>
        <end position="481"/>
    </location>
</feature>
<dbReference type="GO" id="GO:0003700">
    <property type="term" value="F:DNA-binding transcription factor activity"/>
    <property type="evidence" value="ECO:0007669"/>
    <property type="project" value="InterPro"/>
</dbReference>
<keyword evidence="5" id="KW-1185">Reference proteome</keyword>
<dbReference type="Proteomes" id="UP000567246">
    <property type="component" value="Unassembled WGS sequence"/>
</dbReference>
<evidence type="ECO:0000256" key="2">
    <source>
        <dbReference type="SAM" id="Phobius"/>
    </source>
</evidence>
<dbReference type="RefSeq" id="WP_184170353.1">
    <property type="nucleotide sequence ID" value="NZ_BAABAG010000010.1"/>
</dbReference>
<feature type="transmembrane region" description="Helical" evidence="2">
    <location>
        <begin position="322"/>
        <end position="344"/>
    </location>
</feature>
<dbReference type="AlphaFoldDB" id="A0A7W9JH49"/>
<keyword evidence="2" id="KW-0812">Transmembrane</keyword>
<keyword evidence="2" id="KW-1133">Transmembrane helix</keyword>
<evidence type="ECO:0000313" key="5">
    <source>
        <dbReference type="Proteomes" id="UP000567246"/>
    </source>
</evidence>
<dbReference type="InterPro" id="IPR051474">
    <property type="entry name" value="Anti-sigma-K/W_factor"/>
</dbReference>
<dbReference type="GO" id="GO:0006417">
    <property type="term" value="P:regulation of translation"/>
    <property type="evidence" value="ECO:0007669"/>
    <property type="project" value="TreeGrafter"/>
</dbReference>
<evidence type="ECO:0000256" key="1">
    <source>
        <dbReference type="SAM" id="MobiDB-lite"/>
    </source>
</evidence>
<dbReference type="GO" id="GO:0006352">
    <property type="term" value="P:DNA-templated transcription initiation"/>
    <property type="evidence" value="ECO:0007669"/>
    <property type="project" value="InterPro"/>
</dbReference>
<dbReference type="PANTHER" id="PTHR37461:SF1">
    <property type="entry name" value="ANTI-SIGMA-K FACTOR RSKA"/>
    <property type="match status" value="1"/>
</dbReference>
<feature type="region of interest" description="Disordered" evidence="1">
    <location>
        <begin position="199"/>
        <end position="219"/>
    </location>
</feature>
<dbReference type="PANTHER" id="PTHR37461">
    <property type="entry name" value="ANTI-SIGMA-K FACTOR RSKA"/>
    <property type="match status" value="1"/>
</dbReference>
<reference evidence="4 5" key="1">
    <citation type="submission" date="2020-08" db="EMBL/GenBank/DDBJ databases">
        <title>Sequencing the genomes of 1000 actinobacteria strains.</title>
        <authorList>
            <person name="Klenk H.-P."/>
        </authorList>
    </citation>
    <scope>NUCLEOTIDE SEQUENCE [LARGE SCALE GENOMIC DNA]</scope>
    <source>
        <strain evidence="4 5">DSM 17945</strain>
    </source>
</reference>
<evidence type="ECO:0000259" key="3">
    <source>
        <dbReference type="Pfam" id="PF10099"/>
    </source>
</evidence>
<dbReference type="EMBL" id="JACHMW010000001">
    <property type="protein sequence ID" value="MBB5847818.1"/>
    <property type="molecule type" value="Genomic_DNA"/>
</dbReference>
<feature type="compositionally biased region" description="Polar residues" evidence="1">
    <location>
        <begin position="447"/>
        <end position="458"/>
    </location>
</feature>
<dbReference type="InterPro" id="IPR013325">
    <property type="entry name" value="RNA_pol_sigma_r2"/>
</dbReference>
<keyword evidence="2" id="KW-0472">Membrane</keyword>